<evidence type="ECO:0000256" key="10">
    <source>
        <dbReference type="ARBA" id="ARBA00023211"/>
    </source>
</evidence>
<dbReference type="GO" id="GO:0008409">
    <property type="term" value="F:5'-3' exonuclease activity"/>
    <property type="evidence" value="ECO:0007669"/>
    <property type="project" value="TreeGrafter"/>
</dbReference>
<evidence type="ECO:0000313" key="12">
    <source>
        <dbReference type="EMBL" id="PSW14352.1"/>
    </source>
</evidence>
<proteinExistence type="inferred from homology"/>
<dbReference type="Gene3D" id="3.40.1350.10">
    <property type="match status" value="1"/>
</dbReference>
<dbReference type="Pfam" id="PF21315">
    <property type="entry name" value="FAN1_HTH"/>
    <property type="match status" value="1"/>
</dbReference>
<evidence type="ECO:0000256" key="5">
    <source>
        <dbReference type="ARBA" id="ARBA00012029"/>
    </source>
</evidence>
<comment type="similarity">
    <text evidence="4">Belongs to the FAN1 family.</text>
</comment>
<feature type="domain" description="VRR-NUC" evidence="11">
    <location>
        <begin position="435"/>
        <end position="546"/>
    </location>
</feature>
<dbReference type="Pfam" id="PF08774">
    <property type="entry name" value="VRR_NUC"/>
    <property type="match status" value="1"/>
</dbReference>
<evidence type="ECO:0000256" key="6">
    <source>
        <dbReference type="ARBA" id="ARBA00022722"/>
    </source>
</evidence>
<sequence length="547" mass="63677">MNTQATSPDLPETYYRDNFHCLVSTVADQYSDLLTAQETLWYNTYLALTEPAQCLYIRLLTRKGPLFRRDKIHYPEIKLLATAFEELDHVGLISLQPADISHSDFCQLFTKPELLSTFDFLSGSKQAKKAEIVEQVIQHHPDLTFYSSEILKVHYAEHLSVFCLLFFGNTHQDLSQFVLADIGIQQFEHYPIDTAFRLFQHREHIDNWLALSEKADIYWQHKEAKETQAIAEMQSDLPGAFDWKPLERKRQRLINHIARDLERLGNHDSNRLDQALTLFQQSERAPSRERQIRILDKQGETKQALDLVKRVLTTPQNEEEADVADVLNHRLLNKLGDKQPPRRKPKFDSEKLKLIQQQLCVELDVAAYYQQQGWQAYYLENTLFCGLFGLAMWDIIFSAQQGAFLNPFQRSPKDMFSSDFYLKRKQLIDKRLNDLESGEWDNWLAVYNAKQGLSNDWVHWGVFTEEILIKAVSAIPVLALTAIFKRILFDPRNNRSGFPDLALFKDGQYCLAEVKGPGDTLQNNQIRWLKMFEQHSIAAKVVYVEWC</sequence>
<dbReference type="GO" id="GO:0036297">
    <property type="term" value="P:interstrand cross-link repair"/>
    <property type="evidence" value="ECO:0007669"/>
    <property type="project" value="InterPro"/>
</dbReference>
<keyword evidence="7" id="KW-0479">Metal-binding</keyword>
<evidence type="ECO:0000256" key="4">
    <source>
        <dbReference type="ARBA" id="ARBA00005533"/>
    </source>
</evidence>
<keyword evidence="6" id="KW-0540">Nuclease</keyword>
<dbReference type="InterPro" id="IPR011856">
    <property type="entry name" value="tRNA_endonuc-like_dom_sf"/>
</dbReference>
<evidence type="ECO:0000256" key="7">
    <source>
        <dbReference type="ARBA" id="ARBA00022723"/>
    </source>
</evidence>
<dbReference type="GO" id="GO:0046872">
    <property type="term" value="F:metal ion binding"/>
    <property type="evidence" value="ECO:0007669"/>
    <property type="project" value="UniProtKB-KW"/>
</dbReference>
<evidence type="ECO:0000313" key="13">
    <source>
        <dbReference type="Proteomes" id="UP000241346"/>
    </source>
</evidence>
<comment type="catalytic activity">
    <reaction evidence="1">
        <text>Hydrolytically removes 5'-nucleotides successively from the 3'-hydroxy termini of 3'-hydroxy-terminated oligonucleotides.</text>
        <dbReference type="EC" id="3.1.4.1"/>
    </reaction>
</comment>
<evidence type="ECO:0000256" key="8">
    <source>
        <dbReference type="ARBA" id="ARBA00022801"/>
    </source>
</evidence>
<comment type="cofactor">
    <cofactor evidence="2">
        <name>Mn(2+)</name>
        <dbReference type="ChEBI" id="CHEBI:29035"/>
    </cofactor>
</comment>
<protein>
    <recommendedName>
        <fullName evidence="5">phosphodiesterase I</fullName>
        <ecNumber evidence="5">3.1.4.1</ecNumber>
    </recommendedName>
</protein>
<dbReference type="PANTHER" id="PTHR15749">
    <property type="entry name" value="FANCONI-ASSOCIATED NUCLEASE 1"/>
    <property type="match status" value="1"/>
</dbReference>
<dbReference type="EC" id="3.1.4.1" evidence="5"/>
<dbReference type="RefSeq" id="WP_107297597.1">
    <property type="nucleotide sequence ID" value="NZ_PYMB01000002.1"/>
</dbReference>
<evidence type="ECO:0000256" key="2">
    <source>
        <dbReference type="ARBA" id="ARBA00001936"/>
    </source>
</evidence>
<dbReference type="InterPro" id="IPR049125">
    <property type="entry name" value="FAN1-like_WH"/>
</dbReference>
<keyword evidence="9" id="KW-0460">Magnesium</keyword>
<dbReference type="GO" id="GO:0070336">
    <property type="term" value="F:flap-structured DNA binding"/>
    <property type="evidence" value="ECO:0007669"/>
    <property type="project" value="TreeGrafter"/>
</dbReference>
<evidence type="ECO:0000256" key="3">
    <source>
        <dbReference type="ARBA" id="ARBA00001946"/>
    </source>
</evidence>
<dbReference type="InterPro" id="IPR033315">
    <property type="entry name" value="Fan1-like"/>
</dbReference>
<dbReference type="SMART" id="SM00990">
    <property type="entry name" value="VRR_NUC"/>
    <property type="match status" value="1"/>
</dbReference>
<name>A0A2T3NH52_9GAMM</name>
<keyword evidence="10" id="KW-0464">Manganese</keyword>
<gene>
    <name evidence="12" type="ORF">C9J01_07905</name>
</gene>
<evidence type="ECO:0000256" key="1">
    <source>
        <dbReference type="ARBA" id="ARBA00000983"/>
    </source>
</evidence>
<dbReference type="OrthoDB" id="9803913at2"/>
<keyword evidence="8" id="KW-0378">Hydrolase</keyword>
<reference evidence="12 13" key="1">
    <citation type="submission" date="2018-03" db="EMBL/GenBank/DDBJ databases">
        <title>Whole genome sequencing of Histamine producing bacteria.</title>
        <authorList>
            <person name="Butler K."/>
        </authorList>
    </citation>
    <scope>NUCLEOTIDE SEQUENCE [LARGE SCALE GENOMIC DNA]</scope>
    <source>
        <strain evidence="12 13">DSM 19138</strain>
    </source>
</reference>
<dbReference type="EMBL" id="PYMB01000002">
    <property type="protein sequence ID" value="PSW14352.1"/>
    <property type="molecule type" value="Genomic_DNA"/>
</dbReference>
<comment type="cofactor">
    <cofactor evidence="3">
        <name>Mg(2+)</name>
        <dbReference type="ChEBI" id="CHEBI:18420"/>
    </cofactor>
</comment>
<dbReference type="PANTHER" id="PTHR15749:SF4">
    <property type="entry name" value="FANCONI-ASSOCIATED NUCLEASE 1"/>
    <property type="match status" value="1"/>
</dbReference>
<evidence type="ECO:0000259" key="11">
    <source>
        <dbReference type="SMART" id="SM00990"/>
    </source>
</evidence>
<comment type="caution">
    <text evidence="12">The sequence shown here is derived from an EMBL/GenBank/DDBJ whole genome shotgun (WGS) entry which is preliminary data.</text>
</comment>
<evidence type="ECO:0000256" key="9">
    <source>
        <dbReference type="ARBA" id="ARBA00022842"/>
    </source>
</evidence>
<dbReference type="GO" id="GO:0017108">
    <property type="term" value="F:5'-flap endonuclease activity"/>
    <property type="evidence" value="ECO:0007669"/>
    <property type="project" value="TreeGrafter"/>
</dbReference>
<dbReference type="GO" id="GO:0004528">
    <property type="term" value="F:phosphodiesterase I activity"/>
    <property type="evidence" value="ECO:0007669"/>
    <property type="project" value="UniProtKB-EC"/>
</dbReference>
<dbReference type="AlphaFoldDB" id="A0A2T3NH52"/>
<organism evidence="12 13">
    <name type="scientific">Photobacterium rosenbergii</name>
    <dbReference type="NCBI Taxonomy" id="294936"/>
    <lineage>
        <taxon>Bacteria</taxon>
        <taxon>Pseudomonadati</taxon>
        <taxon>Pseudomonadota</taxon>
        <taxon>Gammaproteobacteria</taxon>
        <taxon>Vibrionales</taxon>
        <taxon>Vibrionaceae</taxon>
        <taxon>Photobacterium</taxon>
    </lineage>
</organism>
<accession>A0A2T3NH52</accession>
<dbReference type="Proteomes" id="UP000241346">
    <property type="component" value="Unassembled WGS sequence"/>
</dbReference>
<dbReference type="InterPro" id="IPR014883">
    <property type="entry name" value="VRR_NUC"/>
</dbReference>